<sequence>MHNCTIISGRNLNKLGADLEIIDFERKGNVIRFYLGKNGGQWGDDWNDRPYECNAGIVYNDYVTAYVDVAISFDCLVLEPCDGVLNSQYSKEDMIERNVPCIVIVPAELANNSYNESFHYWSACVHGVYRVYFGDKLSEFNQVL</sequence>
<dbReference type="EMBL" id="JEOB01000004">
    <property type="protein sequence ID" value="EXM38584.1"/>
    <property type="molecule type" value="Genomic_DNA"/>
</dbReference>
<dbReference type="RefSeq" id="WP_037289463.1">
    <property type="nucleotide sequence ID" value="NZ_JEOB01000004.1"/>
</dbReference>
<name>A0A011UD90_RUMAL</name>
<dbReference type="Proteomes" id="UP000021369">
    <property type="component" value="Unassembled WGS sequence"/>
</dbReference>
<comment type="caution">
    <text evidence="1">The sequence shown here is derived from an EMBL/GenBank/DDBJ whole genome shotgun (WGS) entry which is preliminary data.</text>
</comment>
<accession>A0A011UD90</accession>
<gene>
    <name evidence="1" type="ORF">RASY3_14880</name>
</gene>
<protein>
    <submittedName>
        <fullName evidence="1">Uncharacterized protein</fullName>
    </submittedName>
</protein>
<reference evidence="1 2" key="1">
    <citation type="submission" date="2013-06" db="EMBL/GenBank/DDBJ databases">
        <title>Rumen cellulosomics: divergent fiber-degrading strategies revealed by comparative genome-wide analysis of six Ruminococcal strains.</title>
        <authorList>
            <person name="Dassa B."/>
            <person name="Borovok I."/>
            <person name="Lamed R."/>
            <person name="Flint H."/>
            <person name="Yeoman C.J."/>
            <person name="White B."/>
            <person name="Bayer E.A."/>
        </authorList>
    </citation>
    <scope>NUCLEOTIDE SEQUENCE [LARGE SCALE GENOMIC DNA]</scope>
    <source>
        <strain evidence="1 2">SY3</strain>
    </source>
</reference>
<keyword evidence="2" id="KW-1185">Reference proteome</keyword>
<proteinExistence type="predicted"/>
<organism evidence="1 2">
    <name type="scientific">Ruminococcus albus SY3</name>
    <dbReference type="NCBI Taxonomy" id="1341156"/>
    <lineage>
        <taxon>Bacteria</taxon>
        <taxon>Bacillati</taxon>
        <taxon>Bacillota</taxon>
        <taxon>Clostridia</taxon>
        <taxon>Eubacteriales</taxon>
        <taxon>Oscillospiraceae</taxon>
        <taxon>Ruminococcus</taxon>
    </lineage>
</organism>
<evidence type="ECO:0000313" key="1">
    <source>
        <dbReference type="EMBL" id="EXM38584.1"/>
    </source>
</evidence>
<dbReference type="AlphaFoldDB" id="A0A011UD90"/>
<evidence type="ECO:0000313" key="2">
    <source>
        <dbReference type="Proteomes" id="UP000021369"/>
    </source>
</evidence>